<gene>
    <name evidence="1" type="ORF">THTE_3220</name>
</gene>
<name>A0A286RIS1_9BACT</name>
<evidence type="ECO:0000313" key="1">
    <source>
        <dbReference type="EMBL" id="ASV75822.1"/>
    </source>
</evidence>
<accession>A0A286RIS1</accession>
<dbReference type="Proteomes" id="UP000215086">
    <property type="component" value="Chromosome"/>
</dbReference>
<evidence type="ECO:0000313" key="2">
    <source>
        <dbReference type="Proteomes" id="UP000215086"/>
    </source>
</evidence>
<reference evidence="1 2" key="1">
    <citation type="journal article" name="Front. Microbiol.">
        <title>Sugar Metabolism of the First Thermophilic Planctomycete Thermogutta terrifontis: Comparative Genomic and Transcriptomic Approaches.</title>
        <authorList>
            <person name="Elcheninov A.G."/>
            <person name="Menzel P."/>
            <person name="Gudbergsdottir S.R."/>
            <person name="Slesarev A.I."/>
            <person name="Kadnikov V.V."/>
            <person name="Krogh A."/>
            <person name="Bonch-Osmolovskaya E.A."/>
            <person name="Peng X."/>
            <person name="Kublanov I.V."/>
        </authorList>
    </citation>
    <scope>NUCLEOTIDE SEQUENCE [LARGE SCALE GENOMIC DNA]</scope>
    <source>
        <strain evidence="1 2">R1</strain>
    </source>
</reference>
<dbReference type="KEGG" id="ttf:THTE_3220"/>
<keyword evidence="2" id="KW-1185">Reference proteome</keyword>
<sequence>MQHLRRALVCPYPFSRNRKISVAASGDHIPFGRLQEGPLLIHLHFCKDY</sequence>
<dbReference type="AlphaFoldDB" id="A0A286RIS1"/>
<protein>
    <submittedName>
        <fullName evidence="1">Uncharacterized protein</fullName>
    </submittedName>
</protein>
<organism evidence="1 2">
    <name type="scientific">Thermogutta terrifontis</name>
    <dbReference type="NCBI Taxonomy" id="1331910"/>
    <lineage>
        <taxon>Bacteria</taxon>
        <taxon>Pseudomonadati</taxon>
        <taxon>Planctomycetota</taxon>
        <taxon>Planctomycetia</taxon>
        <taxon>Pirellulales</taxon>
        <taxon>Thermoguttaceae</taxon>
        <taxon>Thermogutta</taxon>
    </lineage>
</organism>
<dbReference type="EMBL" id="CP018477">
    <property type="protein sequence ID" value="ASV75822.1"/>
    <property type="molecule type" value="Genomic_DNA"/>
</dbReference>
<proteinExistence type="predicted"/>